<gene>
    <name evidence="5" type="ORF">GA574_27645</name>
</gene>
<dbReference type="InterPro" id="IPR023996">
    <property type="entry name" value="TonB-dep_OMP_SusC/RagA"/>
</dbReference>
<keyword evidence="2" id="KW-1134">Transmembrane beta strand</keyword>
<dbReference type="Proteomes" id="UP000435059">
    <property type="component" value="Unassembled WGS sequence"/>
</dbReference>
<dbReference type="FunFam" id="2.170.130.10:FF:000003">
    <property type="entry name" value="SusC/RagA family TonB-linked outer membrane protein"/>
    <property type="match status" value="1"/>
</dbReference>
<comment type="subcellular location">
    <subcellularLocation>
        <location evidence="2">Cell outer membrane</location>
        <topology evidence="2">Multi-pass membrane protein</topology>
    </subcellularLocation>
</comment>
<feature type="domain" description="TonB-dependent receptor plug" evidence="4">
    <location>
        <begin position="126"/>
        <end position="229"/>
    </location>
</feature>
<dbReference type="GO" id="GO:0015344">
    <property type="term" value="F:siderophore uptake transmembrane transporter activity"/>
    <property type="evidence" value="ECO:0007669"/>
    <property type="project" value="TreeGrafter"/>
</dbReference>
<dbReference type="InterPro" id="IPR012910">
    <property type="entry name" value="Plug_dom"/>
</dbReference>
<dbReference type="InterPro" id="IPR023997">
    <property type="entry name" value="TonB-dep_OMP_SusC/RagA_CS"/>
</dbReference>
<dbReference type="PANTHER" id="PTHR30069:SF29">
    <property type="entry name" value="HEMOGLOBIN AND HEMOGLOBIN-HAPTOGLOBIN-BINDING PROTEIN 1-RELATED"/>
    <property type="match status" value="1"/>
</dbReference>
<keyword evidence="3" id="KW-1133">Transmembrane helix</keyword>
<dbReference type="AlphaFoldDB" id="A0A7J5NTU9"/>
<keyword evidence="6" id="KW-1185">Reference proteome</keyword>
<keyword evidence="2" id="KW-0998">Cell outer membrane</keyword>
<keyword evidence="2" id="KW-0813">Transport</keyword>
<proteinExistence type="inferred from homology"/>
<dbReference type="InterPro" id="IPR039426">
    <property type="entry name" value="TonB-dep_rcpt-like"/>
</dbReference>
<evidence type="ECO:0000256" key="3">
    <source>
        <dbReference type="SAM" id="Phobius"/>
    </source>
</evidence>
<dbReference type="EMBL" id="WDES01000085">
    <property type="protein sequence ID" value="KAB6079691.1"/>
    <property type="molecule type" value="Genomic_DNA"/>
</dbReference>
<evidence type="ECO:0000259" key="4">
    <source>
        <dbReference type="Pfam" id="PF07715"/>
    </source>
</evidence>
<dbReference type="SUPFAM" id="SSF56935">
    <property type="entry name" value="Porins"/>
    <property type="match status" value="1"/>
</dbReference>
<dbReference type="PROSITE" id="PS52016">
    <property type="entry name" value="TONB_DEPENDENT_REC_3"/>
    <property type="match status" value="1"/>
</dbReference>
<dbReference type="Pfam" id="PF13715">
    <property type="entry name" value="CarbopepD_reg_2"/>
    <property type="match status" value="1"/>
</dbReference>
<dbReference type="NCBIfam" id="TIGR04057">
    <property type="entry name" value="SusC_RagA_signa"/>
    <property type="match status" value="1"/>
</dbReference>
<reference evidence="5 6" key="1">
    <citation type="journal article" date="2019" name="Nat. Med.">
        <title>A library of human gut bacterial isolates paired with longitudinal multiomics data enables mechanistic microbiome research.</title>
        <authorList>
            <person name="Poyet M."/>
            <person name="Groussin M."/>
            <person name="Gibbons S.M."/>
            <person name="Avila-Pacheco J."/>
            <person name="Jiang X."/>
            <person name="Kearney S.M."/>
            <person name="Perrotta A.R."/>
            <person name="Berdy B."/>
            <person name="Zhao S."/>
            <person name="Lieberman T.D."/>
            <person name="Swanson P.K."/>
            <person name="Smith M."/>
            <person name="Roesemann S."/>
            <person name="Alexander J.E."/>
            <person name="Rich S.A."/>
            <person name="Livny J."/>
            <person name="Vlamakis H."/>
            <person name="Clish C."/>
            <person name="Bullock K."/>
            <person name="Deik A."/>
            <person name="Scott J."/>
            <person name="Pierce K.A."/>
            <person name="Xavier R.J."/>
            <person name="Alm E.J."/>
        </authorList>
    </citation>
    <scope>NUCLEOTIDE SEQUENCE [LARGE SCALE GENOMIC DNA]</scope>
    <source>
        <strain evidence="5 6">BIOML-A74</strain>
    </source>
</reference>
<dbReference type="Gene3D" id="2.60.40.1120">
    <property type="entry name" value="Carboxypeptidase-like, regulatory domain"/>
    <property type="match status" value="1"/>
</dbReference>
<accession>A0A7J5NTU9</accession>
<keyword evidence="1" id="KW-0732">Signal</keyword>
<dbReference type="NCBIfam" id="TIGR04056">
    <property type="entry name" value="OMP_RagA_SusC"/>
    <property type="match status" value="1"/>
</dbReference>
<evidence type="ECO:0000256" key="1">
    <source>
        <dbReference type="ARBA" id="ARBA00022729"/>
    </source>
</evidence>
<dbReference type="GO" id="GO:0009279">
    <property type="term" value="C:cell outer membrane"/>
    <property type="evidence" value="ECO:0007669"/>
    <property type="project" value="UniProtKB-SubCell"/>
</dbReference>
<evidence type="ECO:0000313" key="6">
    <source>
        <dbReference type="Proteomes" id="UP000435059"/>
    </source>
</evidence>
<dbReference type="SUPFAM" id="SSF49464">
    <property type="entry name" value="Carboxypeptidase regulatory domain-like"/>
    <property type="match status" value="1"/>
</dbReference>
<dbReference type="GO" id="GO:0044718">
    <property type="term" value="P:siderophore transmembrane transport"/>
    <property type="evidence" value="ECO:0007669"/>
    <property type="project" value="TreeGrafter"/>
</dbReference>
<evidence type="ECO:0000313" key="5">
    <source>
        <dbReference type="EMBL" id="KAB6079691.1"/>
    </source>
</evidence>
<feature type="non-terminal residue" evidence="5">
    <location>
        <position position="581"/>
    </location>
</feature>
<keyword evidence="2 3" id="KW-0812">Transmembrane</keyword>
<comment type="similarity">
    <text evidence="2">Belongs to the TonB-dependent receptor family.</text>
</comment>
<comment type="caution">
    <text evidence="5">The sequence shown here is derived from an EMBL/GenBank/DDBJ whole genome shotgun (WGS) entry which is preliminary data.</text>
</comment>
<dbReference type="InterPro" id="IPR008969">
    <property type="entry name" value="CarboxyPept-like_regulatory"/>
</dbReference>
<dbReference type="Pfam" id="PF07715">
    <property type="entry name" value="Plug"/>
    <property type="match status" value="1"/>
</dbReference>
<protein>
    <submittedName>
        <fullName evidence="5">SusC/RagA family TonB-linked outer membrane protein</fullName>
    </submittedName>
</protein>
<sequence>MKARICKEKHWNVHLRFFLVMMGDLLFSVSVLAQSNLITGKVIDNASEPIIGASIQSSVVGKGTISNMNGDFSIEVPVGTELTISFLGYRTQKIKVSDMRSLVIKLLEDTQALDEVVVVGYGVQKKESLTGAISNIKNDEIIKTKATSLAQSLEGKVSGLKIRQNDGEPGQFRSDINIRGLGTPLFIIDGIVRDGANEFQRLNPDDIESISFLKDGTAAIYGMNSANGAIVVTTKKGYKGKAKISLSANWGWSKPTNIPRMANAAQYMELRNDAAILGEGNPLVTKEELELWKTGASGYASTDLYDHVIKNSSIQQQYTLSLQGGSDIVSYFGSFSYASDEGLLKSGDLGYEKFTFRSNTDIKIAKGLTAGVNLAGRYDKTSQPWNSFYEIFKQTRVNVPTVPAYANNNPDYLATQSMGINPIALADADMTGYHYYYNKNFQSTFTLKYEVPFVQGLSIQGQLGYDYNHNKHKGLRKKFSTYTYAIETDEYIENEYNNPSMIQVNNNEASRLDMQAQISYNRLFNDTHNVSATLVYERRQEKSDWSNIERKFDLLTYDEVDYAGLKDAVSGGMSNEQAFIS</sequence>
<dbReference type="Gene3D" id="2.170.130.10">
    <property type="entry name" value="TonB-dependent receptor, plug domain"/>
    <property type="match status" value="1"/>
</dbReference>
<feature type="transmembrane region" description="Helical" evidence="3">
    <location>
        <begin position="12"/>
        <end position="33"/>
    </location>
</feature>
<dbReference type="RefSeq" id="WP_151923849.1">
    <property type="nucleotide sequence ID" value="NZ_WDES01000085.1"/>
</dbReference>
<keyword evidence="2 3" id="KW-0472">Membrane</keyword>
<name>A0A7J5NTU9_9BACE</name>
<organism evidence="5 6">
    <name type="scientific">Bacteroides xylanisolvens</name>
    <dbReference type="NCBI Taxonomy" id="371601"/>
    <lineage>
        <taxon>Bacteria</taxon>
        <taxon>Pseudomonadati</taxon>
        <taxon>Bacteroidota</taxon>
        <taxon>Bacteroidia</taxon>
        <taxon>Bacteroidales</taxon>
        <taxon>Bacteroidaceae</taxon>
        <taxon>Bacteroides</taxon>
    </lineage>
</organism>
<dbReference type="PANTHER" id="PTHR30069">
    <property type="entry name" value="TONB-DEPENDENT OUTER MEMBRANE RECEPTOR"/>
    <property type="match status" value="1"/>
</dbReference>
<evidence type="ECO:0000256" key="2">
    <source>
        <dbReference type="PROSITE-ProRule" id="PRU01360"/>
    </source>
</evidence>
<dbReference type="InterPro" id="IPR037066">
    <property type="entry name" value="Plug_dom_sf"/>
</dbReference>